<keyword evidence="5" id="KW-1185">Reference proteome</keyword>
<dbReference type="PRINTS" id="PR00455">
    <property type="entry name" value="HTHTETR"/>
</dbReference>
<sequence>MGAQSDTRSRIQDVAIRLFTEQGYEATSLREIAEALGVTKAALYYHFKSKEDIIASLIEDHAQALEELIDWARRQPATPETRREVIRRYAGKMTGGRHHEVMQLMQRNQAALHSMRKPERMRERMAELLDVLTRPEDPVTTRLRRAMALFTLHAVWFALPDDDLTPRQRMEAALEVALELADAADHGRTSGTASAG</sequence>
<name>A0A8J3W0C0_9ACTN</name>
<dbReference type="GO" id="GO:0003700">
    <property type="term" value="F:DNA-binding transcription factor activity"/>
    <property type="evidence" value="ECO:0007669"/>
    <property type="project" value="TreeGrafter"/>
</dbReference>
<dbReference type="GO" id="GO:0000976">
    <property type="term" value="F:transcription cis-regulatory region binding"/>
    <property type="evidence" value="ECO:0007669"/>
    <property type="project" value="TreeGrafter"/>
</dbReference>
<organism evidence="4 5">
    <name type="scientific">Sphaerimonospora thailandensis</name>
    <dbReference type="NCBI Taxonomy" id="795644"/>
    <lineage>
        <taxon>Bacteria</taxon>
        <taxon>Bacillati</taxon>
        <taxon>Actinomycetota</taxon>
        <taxon>Actinomycetes</taxon>
        <taxon>Streptosporangiales</taxon>
        <taxon>Streptosporangiaceae</taxon>
        <taxon>Sphaerimonospora</taxon>
    </lineage>
</organism>
<gene>
    <name evidence="4" type="ORF">Mth01_32530</name>
</gene>
<dbReference type="InterPro" id="IPR009057">
    <property type="entry name" value="Homeodomain-like_sf"/>
</dbReference>
<dbReference type="RefSeq" id="WP_204016712.1">
    <property type="nucleotide sequence ID" value="NZ_BOOG01000029.1"/>
</dbReference>
<evidence type="ECO:0000256" key="2">
    <source>
        <dbReference type="PROSITE-ProRule" id="PRU00335"/>
    </source>
</evidence>
<feature type="domain" description="HTH tetR-type" evidence="3">
    <location>
        <begin position="5"/>
        <end position="65"/>
    </location>
</feature>
<evidence type="ECO:0000313" key="5">
    <source>
        <dbReference type="Proteomes" id="UP000610966"/>
    </source>
</evidence>
<feature type="DNA-binding region" description="H-T-H motif" evidence="2">
    <location>
        <begin position="28"/>
        <end position="47"/>
    </location>
</feature>
<dbReference type="PANTHER" id="PTHR30055:SF226">
    <property type="entry name" value="HTH-TYPE TRANSCRIPTIONAL REGULATOR PKSA"/>
    <property type="match status" value="1"/>
</dbReference>
<dbReference type="Pfam" id="PF00440">
    <property type="entry name" value="TetR_N"/>
    <property type="match status" value="1"/>
</dbReference>
<proteinExistence type="predicted"/>
<dbReference type="PROSITE" id="PS01081">
    <property type="entry name" value="HTH_TETR_1"/>
    <property type="match status" value="1"/>
</dbReference>
<dbReference type="AlphaFoldDB" id="A0A8J3W0C0"/>
<dbReference type="InterPro" id="IPR001647">
    <property type="entry name" value="HTH_TetR"/>
</dbReference>
<comment type="caution">
    <text evidence="4">The sequence shown here is derived from an EMBL/GenBank/DDBJ whole genome shotgun (WGS) entry which is preliminary data.</text>
</comment>
<keyword evidence="1 2" id="KW-0238">DNA-binding</keyword>
<dbReference type="InterPro" id="IPR023772">
    <property type="entry name" value="DNA-bd_HTH_TetR-type_CS"/>
</dbReference>
<dbReference type="PROSITE" id="PS50977">
    <property type="entry name" value="HTH_TETR_2"/>
    <property type="match status" value="1"/>
</dbReference>
<dbReference type="Proteomes" id="UP000610966">
    <property type="component" value="Unassembled WGS sequence"/>
</dbReference>
<dbReference type="Gene3D" id="1.10.357.10">
    <property type="entry name" value="Tetracycline Repressor, domain 2"/>
    <property type="match status" value="1"/>
</dbReference>
<protein>
    <submittedName>
        <fullName evidence="4">TetR family transcriptional regulator</fullName>
    </submittedName>
</protein>
<dbReference type="InterPro" id="IPR050109">
    <property type="entry name" value="HTH-type_TetR-like_transc_reg"/>
</dbReference>
<evidence type="ECO:0000256" key="1">
    <source>
        <dbReference type="ARBA" id="ARBA00023125"/>
    </source>
</evidence>
<accession>A0A8J3W0C0</accession>
<evidence type="ECO:0000313" key="4">
    <source>
        <dbReference type="EMBL" id="GIH71000.1"/>
    </source>
</evidence>
<dbReference type="SUPFAM" id="SSF46689">
    <property type="entry name" value="Homeodomain-like"/>
    <property type="match status" value="1"/>
</dbReference>
<evidence type="ECO:0000259" key="3">
    <source>
        <dbReference type="PROSITE" id="PS50977"/>
    </source>
</evidence>
<dbReference type="PANTHER" id="PTHR30055">
    <property type="entry name" value="HTH-TYPE TRANSCRIPTIONAL REGULATOR RUTR"/>
    <property type="match status" value="1"/>
</dbReference>
<dbReference type="EMBL" id="BOOG01000029">
    <property type="protein sequence ID" value="GIH71000.1"/>
    <property type="molecule type" value="Genomic_DNA"/>
</dbReference>
<reference evidence="4" key="1">
    <citation type="submission" date="2021-01" db="EMBL/GenBank/DDBJ databases">
        <title>Whole genome shotgun sequence of Sphaerimonospora thailandensis NBRC 107569.</title>
        <authorList>
            <person name="Komaki H."/>
            <person name="Tamura T."/>
        </authorList>
    </citation>
    <scope>NUCLEOTIDE SEQUENCE</scope>
    <source>
        <strain evidence="4">NBRC 107569</strain>
    </source>
</reference>